<evidence type="ECO:0000313" key="1">
    <source>
        <dbReference type="EMBL" id="THU90246.1"/>
    </source>
</evidence>
<reference evidence="1 2" key="1">
    <citation type="journal article" date="2019" name="Nat. Ecol. Evol.">
        <title>Megaphylogeny resolves global patterns of mushroom evolution.</title>
        <authorList>
            <person name="Varga T."/>
            <person name="Krizsan K."/>
            <person name="Foldi C."/>
            <person name="Dima B."/>
            <person name="Sanchez-Garcia M."/>
            <person name="Sanchez-Ramirez S."/>
            <person name="Szollosi G.J."/>
            <person name="Szarkandi J.G."/>
            <person name="Papp V."/>
            <person name="Albert L."/>
            <person name="Andreopoulos W."/>
            <person name="Angelini C."/>
            <person name="Antonin V."/>
            <person name="Barry K.W."/>
            <person name="Bougher N.L."/>
            <person name="Buchanan P."/>
            <person name="Buyck B."/>
            <person name="Bense V."/>
            <person name="Catcheside P."/>
            <person name="Chovatia M."/>
            <person name="Cooper J."/>
            <person name="Damon W."/>
            <person name="Desjardin D."/>
            <person name="Finy P."/>
            <person name="Geml J."/>
            <person name="Haridas S."/>
            <person name="Hughes K."/>
            <person name="Justo A."/>
            <person name="Karasinski D."/>
            <person name="Kautmanova I."/>
            <person name="Kiss B."/>
            <person name="Kocsube S."/>
            <person name="Kotiranta H."/>
            <person name="LaButti K.M."/>
            <person name="Lechner B.E."/>
            <person name="Liimatainen K."/>
            <person name="Lipzen A."/>
            <person name="Lukacs Z."/>
            <person name="Mihaltcheva S."/>
            <person name="Morgado L.N."/>
            <person name="Niskanen T."/>
            <person name="Noordeloos M.E."/>
            <person name="Ohm R.A."/>
            <person name="Ortiz-Santana B."/>
            <person name="Ovrebo C."/>
            <person name="Racz N."/>
            <person name="Riley R."/>
            <person name="Savchenko A."/>
            <person name="Shiryaev A."/>
            <person name="Soop K."/>
            <person name="Spirin V."/>
            <person name="Szebenyi C."/>
            <person name="Tomsovsky M."/>
            <person name="Tulloss R.E."/>
            <person name="Uehling J."/>
            <person name="Grigoriev I.V."/>
            <person name="Vagvolgyi C."/>
            <person name="Papp T."/>
            <person name="Martin F.M."/>
            <person name="Miettinen O."/>
            <person name="Hibbett D.S."/>
            <person name="Nagy L.G."/>
        </authorList>
    </citation>
    <scope>NUCLEOTIDE SEQUENCE [LARGE SCALE GENOMIC DNA]</scope>
    <source>
        <strain evidence="1 2">CBS 962.96</strain>
    </source>
</reference>
<accession>A0A4S8LLT9</accession>
<evidence type="ECO:0000313" key="2">
    <source>
        <dbReference type="Proteomes" id="UP000297245"/>
    </source>
</evidence>
<keyword evidence="2" id="KW-1185">Reference proteome</keyword>
<dbReference type="Proteomes" id="UP000297245">
    <property type="component" value="Unassembled WGS sequence"/>
</dbReference>
<dbReference type="OrthoDB" id="73875at2759"/>
<dbReference type="EMBL" id="ML179341">
    <property type="protein sequence ID" value="THU90246.1"/>
    <property type="molecule type" value="Genomic_DNA"/>
</dbReference>
<proteinExistence type="predicted"/>
<sequence>MTISFSSTRPCRRRTRNSRQIGSETLICFIHLRWNTGTQEIYSDGLILLHQTFVTWSNLSRRSSSCINSGSIPPINFSASTSCNSHTVSLPVLLGNATYNAVNDNPAHTGDWKSFWFNPLDSPLKLSISPSINSLVTITAHFIPNINMGISALGGFFNIPASALSIVVRALFPVFSSQALRQPLRQLIGDRDRPPHPYMSALGGFLNIPASALSIVGETHAMNTGVETKAQRQDLMQKWSDISYPVPQIKLAATPH</sequence>
<dbReference type="AlphaFoldDB" id="A0A4S8LLT9"/>
<organism evidence="1 2">
    <name type="scientific">Dendrothele bispora (strain CBS 962.96)</name>
    <dbReference type="NCBI Taxonomy" id="1314807"/>
    <lineage>
        <taxon>Eukaryota</taxon>
        <taxon>Fungi</taxon>
        <taxon>Dikarya</taxon>
        <taxon>Basidiomycota</taxon>
        <taxon>Agaricomycotina</taxon>
        <taxon>Agaricomycetes</taxon>
        <taxon>Agaricomycetidae</taxon>
        <taxon>Agaricales</taxon>
        <taxon>Agaricales incertae sedis</taxon>
        <taxon>Dendrothele</taxon>
    </lineage>
</organism>
<name>A0A4S8LLT9_DENBC</name>
<gene>
    <name evidence="1" type="ORF">K435DRAFT_864479</name>
</gene>
<protein>
    <submittedName>
        <fullName evidence="1">Uncharacterized protein</fullName>
    </submittedName>
</protein>